<dbReference type="AlphaFoldDB" id="X0W270"/>
<dbReference type="EMBL" id="BARS01030680">
    <property type="protein sequence ID" value="GAG24640.1"/>
    <property type="molecule type" value="Genomic_DNA"/>
</dbReference>
<feature type="non-terminal residue" evidence="1">
    <location>
        <position position="99"/>
    </location>
</feature>
<organism evidence="1">
    <name type="scientific">marine sediment metagenome</name>
    <dbReference type="NCBI Taxonomy" id="412755"/>
    <lineage>
        <taxon>unclassified sequences</taxon>
        <taxon>metagenomes</taxon>
        <taxon>ecological metagenomes</taxon>
    </lineage>
</organism>
<reference evidence="1" key="1">
    <citation type="journal article" date="2014" name="Front. Microbiol.">
        <title>High frequency of phylogenetically diverse reductive dehalogenase-homologous genes in deep subseafloor sedimentary metagenomes.</title>
        <authorList>
            <person name="Kawai M."/>
            <person name="Futagami T."/>
            <person name="Toyoda A."/>
            <person name="Takaki Y."/>
            <person name="Nishi S."/>
            <person name="Hori S."/>
            <person name="Arai W."/>
            <person name="Tsubouchi T."/>
            <person name="Morono Y."/>
            <person name="Uchiyama I."/>
            <person name="Ito T."/>
            <person name="Fujiyama A."/>
            <person name="Inagaki F."/>
            <person name="Takami H."/>
        </authorList>
    </citation>
    <scope>NUCLEOTIDE SEQUENCE</scope>
    <source>
        <strain evidence="1">Expedition CK06-06</strain>
    </source>
</reference>
<comment type="caution">
    <text evidence="1">The sequence shown here is derived from an EMBL/GenBank/DDBJ whole genome shotgun (WGS) entry which is preliminary data.</text>
</comment>
<sequence>MHSRIAGLAFLALMMLAPPAPAEAEIERRVASDFHRRALIEGAVAPGEAHAVPLSREAVAALKEGGELRLFDGAGREIPSLVYTADSRSEVIERPVTIY</sequence>
<accession>X0W270</accession>
<gene>
    <name evidence="1" type="ORF">S01H1_47833</name>
</gene>
<evidence type="ECO:0000313" key="1">
    <source>
        <dbReference type="EMBL" id="GAG24640.1"/>
    </source>
</evidence>
<protein>
    <submittedName>
        <fullName evidence="1">Uncharacterized protein</fullName>
    </submittedName>
</protein>
<name>X0W270_9ZZZZ</name>
<proteinExistence type="predicted"/>